<protein>
    <submittedName>
        <fullName evidence="1">Uncharacterized protein</fullName>
    </submittedName>
</protein>
<reference evidence="1 2" key="1">
    <citation type="journal article" date="2023" name="Microbiol. Resour. Announc.">
        <title>Complete Genome Sequence of the First Colistin-Resistant Raoultella electrica Strain.</title>
        <authorList>
            <person name="Aldeia C."/>
            <person name="Campos-Madueno E.I."/>
            <person name="Sendi P."/>
            <person name="Endimiani A."/>
        </authorList>
    </citation>
    <scope>NUCLEOTIDE SEQUENCE [LARGE SCALE GENOMIC DNA]</scope>
    <source>
        <strain evidence="1 2">S2-IND-01-C</strain>
    </source>
</reference>
<name>A0AAJ5QWE7_9ENTR</name>
<organism evidence="1 2">
    <name type="scientific">Klebsiella electrica</name>
    <dbReference type="NCBI Taxonomy" id="1259973"/>
    <lineage>
        <taxon>Bacteria</taxon>
        <taxon>Pseudomonadati</taxon>
        <taxon>Pseudomonadota</taxon>
        <taxon>Gammaproteobacteria</taxon>
        <taxon>Enterobacterales</taxon>
        <taxon>Enterobacteriaceae</taxon>
        <taxon>Klebsiella/Raoultella group</taxon>
        <taxon>Klebsiella</taxon>
    </lineage>
</organism>
<proteinExistence type="predicted"/>
<dbReference type="EMBL" id="CP112887">
    <property type="protein sequence ID" value="WBW63348.1"/>
    <property type="molecule type" value="Genomic_DNA"/>
</dbReference>
<gene>
    <name evidence="1" type="ORF">OR613_10825</name>
</gene>
<accession>A0AAJ5QWE7</accession>
<evidence type="ECO:0000313" key="1">
    <source>
        <dbReference type="EMBL" id="WBW63348.1"/>
    </source>
</evidence>
<dbReference type="RefSeq" id="WP_271207569.1">
    <property type="nucleotide sequence ID" value="NZ_CP112887.1"/>
</dbReference>
<sequence>MLRQSDITQAFRESIAVNQKGYRYLHTRDFVCNLQRKGIHFSGREANQWIERYQTYFVDKTTDDSENRLWMLRNMGMVL</sequence>
<dbReference type="AlphaFoldDB" id="A0AAJ5QWE7"/>
<keyword evidence="2" id="KW-1185">Reference proteome</keyword>
<dbReference type="Proteomes" id="UP001210130">
    <property type="component" value="Chromosome"/>
</dbReference>
<evidence type="ECO:0000313" key="2">
    <source>
        <dbReference type="Proteomes" id="UP001210130"/>
    </source>
</evidence>